<dbReference type="Gene3D" id="1.10.3720.10">
    <property type="entry name" value="MetI-like"/>
    <property type="match status" value="1"/>
</dbReference>
<dbReference type="EMBL" id="JACXIY010000002">
    <property type="protein sequence ID" value="MBD2867327.1"/>
    <property type="molecule type" value="Genomic_DNA"/>
</dbReference>
<comment type="similarity">
    <text evidence="7">Belongs to the binding-protein-dependent transport system permease family.</text>
</comment>
<evidence type="ECO:0000256" key="3">
    <source>
        <dbReference type="ARBA" id="ARBA00022475"/>
    </source>
</evidence>
<dbReference type="Pfam" id="PF00528">
    <property type="entry name" value="BPD_transp_1"/>
    <property type="match status" value="1"/>
</dbReference>
<feature type="transmembrane region" description="Helical" evidence="7">
    <location>
        <begin position="108"/>
        <end position="128"/>
    </location>
</feature>
<keyword evidence="3" id="KW-1003">Cell membrane</keyword>
<dbReference type="PANTHER" id="PTHR43744:SF9">
    <property type="entry name" value="POLYGALACTURONAN_RHAMNOGALACTURONAN TRANSPORT SYSTEM PERMEASE PROTEIN YTCP"/>
    <property type="match status" value="1"/>
</dbReference>
<dbReference type="CDD" id="cd06261">
    <property type="entry name" value="TM_PBP2"/>
    <property type="match status" value="1"/>
</dbReference>
<feature type="transmembrane region" description="Helical" evidence="7">
    <location>
        <begin position="140"/>
        <end position="160"/>
    </location>
</feature>
<accession>A0A927CHV2</accession>
<evidence type="ECO:0000313" key="10">
    <source>
        <dbReference type="Proteomes" id="UP000632125"/>
    </source>
</evidence>
<keyword evidence="2 7" id="KW-0813">Transport</keyword>
<proteinExistence type="inferred from homology"/>
<dbReference type="GO" id="GO:0005886">
    <property type="term" value="C:plasma membrane"/>
    <property type="evidence" value="ECO:0007669"/>
    <property type="project" value="UniProtKB-SubCell"/>
</dbReference>
<dbReference type="PROSITE" id="PS50928">
    <property type="entry name" value="ABC_TM1"/>
    <property type="match status" value="1"/>
</dbReference>
<evidence type="ECO:0000313" key="9">
    <source>
        <dbReference type="EMBL" id="MBD2867327.1"/>
    </source>
</evidence>
<comment type="subcellular location">
    <subcellularLocation>
        <location evidence="1 7">Cell membrane</location>
        <topology evidence="1 7">Multi-pass membrane protein</topology>
    </subcellularLocation>
</comment>
<evidence type="ECO:0000256" key="5">
    <source>
        <dbReference type="ARBA" id="ARBA00022989"/>
    </source>
</evidence>
<dbReference type="InterPro" id="IPR000515">
    <property type="entry name" value="MetI-like"/>
</dbReference>
<dbReference type="PANTHER" id="PTHR43744">
    <property type="entry name" value="ABC TRANSPORTER PERMEASE PROTEIN MG189-RELATED-RELATED"/>
    <property type="match status" value="1"/>
</dbReference>
<evidence type="ECO:0000256" key="6">
    <source>
        <dbReference type="ARBA" id="ARBA00023136"/>
    </source>
</evidence>
<evidence type="ECO:0000259" key="8">
    <source>
        <dbReference type="PROSITE" id="PS50928"/>
    </source>
</evidence>
<dbReference type="Proteomes" id="UP000632125">
    <property type="component" value="Unassembled WGS sequence"/>
</dbReference>
<comment type="caution">
    <text evidence="9">The sequence shown here is derived from an EMBL/GenBank/DDBJ whole genome shotgun (WGS) entry which is preliminary data.</text>
</comment>
<reference evidence="9" key="1">
    <citation type="submission" date="2020-09" db="EMBL/GenBank/DDBJ databases">
        <title>A novel bacterium of genus Paenibacillus, isolated from South China Sea.</title>
        <authorList>
            <person name="Huang H."/>
            <person name="Mo K."/>
            <person name="Hu Y."/>
        </authorList>
    </citation>
    <scope>NUCLEOTIDE SEQUENCE</scope>
    <source>
        <strain evidence="9">IB182493</strain>
    </source>
</reference>
<keyword evidence="6 7" id="KW-0472">Membrane</keyword>
<organism evidence="9 10">
    <name type="scientific">Paenibacillus arenilitoris</name>
    <dbReference type="NCBI Taxonomy" id="2772299"/>
    <lineage>
        <taxon>Bacteria</taxon>
        <taxon>Bacillati</taxon>
        <taxon>Bacillota</taxon>
        <taxon>Bacilli</taxon>
        <taxon>Bacillales</taxon>
        <taxon>Paenibacillaceae</taxon>
        <taxon>Paenibacillus</taxon>
    </lineage>
</organism>
<sequence>MKPTTGEKLFYGMNYIVLLLLGLSCLLPLVHILALSMSDAHSILSGKVSLLPVGFTMESFQSLFQGTRMMDSFKNSVVITVVGTALAMIVTVLTAYPLARKYFIGRRFFLLAFLFTMMFGGGTIPSYLVMKSLGIINTYWALWLPALVNTYNLLILRTFFVGLPEEVEDAARIDGCGEWRLLGSIVLPLSLPVLATLTLFNAVGFWNSFLSVLIYINDTHLYNLTVLVQNMIQSQSVLQEVVASQMMQADDTAQITPEGIKAAGIITLMAPMVIVYPFVQKYFVQGALLGSVKG</sequence>
<dbReference type="SUPFAM" id="SSF161098">
    <property type="entry name" value="MetI-like"/>
    <property type="match status" value="1"/>
</dbReference>
<dbReference type="RefSeq" id="WP_190857806.1">
    <property type="nucleotide sequence ID" value="NZ_JACXIY010000002.1"/>
</dbReference>
<dbReference type="InterPro" id="IPR035906">
    <property type="entry name" value="MetI-like_sf"/>
</dbReference>
<gene>
    <name evidence="9" type="ORF">IDH41_01960</name>
</gene>
<keyword evidence="10" id="KW-1185">Reference proteome</keyword>
<evidence type="ECO:0000256" key="4">
    <source>
        <dbReference type="ARBA" id="ARBA00022692"/>
    </source>
</evidence>
<dbReference type="AlphaFoldDB" id="A0A927CHV2"/>
<protein>
    <submittedName>
        <fullName evidence="9">Carbohydrate ABC transporter permease</fullName>
    </submittedName>
</protein>
<feature type="transmembrane region" description="Helical" evidence="7">
    <location>
        <begin position="260"/>
        <end position="279"/>
    </location>
</feature>
<evidence type="ECO:0000256" key="2">
    <source>
        <dbReference type="ARBA" id="ARBA00022448"/>
    </source>
</evidence>
<feature type="transmembrane region" description="Helical" evidence="7">
    <location>
        <begin position="181"/>
        <end position="203"/>
    </location>
</feature>
<name>A0A927CHV2_9BACL</name>
<evidence type="ECO:0000256" key="1">
    <source>
        <dbReference type="ARBA" id="ARBA00004651"/>
    </source>
</evidence>
<dbReference type="GO" id="GO:0055085">
    <property type="term" value="P:transmembrane transport"/>
    <property type="evidence" value="ECO:0007669"/>
    <property type="project" value="InterPro"/>
</dbReference>
<feature type="transmembrane region" description="Helical" evidence="7">
    <location>
        <begin position="77"/>
        <end position="96"/>
    </location>
</feature>
<evidence type="ECO:0000256" key="7">
    <source>
        <dbReference type="RuleBase" id="RU363032"/>
    </source>
</evidence>
<dbReference type="PROSITE" id="PS51257">
    <property type="entry name" value="PROKAR_LIPOPROTEIN"/>
    <property type="match status" value="1"/>
</dbReference>
<feature type="domain" description="ABC transmembrane type-1" evidence="8">
    <location>
        <begin position="73"/>
        <end position="278"/>
    </location>
</feature>
<keyword evidence="4 7" id="KW-0812">Transmembrane</keyword>
<keyword evidence="5 7" id="KW-1133">Transmembrane helix</keyword>